<dbReference type="InterPro" id="IPR018101">
    <property type="entry name" value="Transl_elong_Ts_CS"/>
</dbReference>
<keyword evidence="3 6" id="KW-0648">Protein biosynthesis</keyword>
<proteinExistence type="inferred from homology"/>
<evidence type="ECO:0000256" key="3">
    <source>
        <dbReference type="ARBA" id="ARBA00022917"/>
    </source>
</evidence>
<dbReference type="CDD" id="cd14275">
    <property type="entry name" value="UBA_EF-Ts"/>
    <property type="match status" value="1"/>
</dbReference>
<dbReference type="RefSeq" id="XP_034100249.1">
    <property type="nucleotide sequence ID" value="XM_034244358.2"/>
</dbReference>
<dbReference type="AlphaFoldDB" id="A0A6P8W9M7"/>
<dbReference type="Pfam" id="PF00889">
    <property type="entry name" value="EF_TS"/>
    <property type="match status" value="1"/>
</dbReference>
<dbReference type="PROSITE" id="PS01127">
    <property type="entry name" value="EF_TS_2"/>
    <property type="match status" value="1"/>
</dbReference>
<dbReference type="OrthoDB" id="277235at2759"/>
<dbReference type="NCBIfam" id="TIGR00116">
    <property type="entry name" value="tsf"/>
    <property type="match status" value="1"/>
</dbReference>
<dbReference type="SUPFAM" id="SSF54713">
    <property type="entry name" value="Elongation factor Ts (EF-Ts), dimerisation domain"/>
    <property type="match status" value="1"/>
</dbReference>
<protein>
    <recommendedName>
        <fullName evidence="6">Elongation factor Ts, mitochondrial</fullName>
        <shortName evidence="6">EF-Ts</shortName>
        <shortName evidence="6">EF-TsMt</shortName>
    </recommendedName>
</protein>
<dbReference type="InterPro" id="IPR009060">
    <property type="entry name" value="UBA-like_sf"/>
</dbReference>
<evidence type="ECO:0000256" key="1">
    <source>
        <dbReference type="ARBA" id="ARBA00005532"/>
    </source>
</evidence>
<reference evidence="10" key="1">
    <citation type="submission" date="2025-08" db="UniProtKB">
        <authorList>
            <consortium name="RefSeq"/>
        </authorList>
    </citation>
    <scope>IDENTIFICATION</scope>
    <source>
        <strain evidence="10">15112-1751.03</strain>
        <tissue evidence="10">Whole Adult</tissue>
    </source>
</reference>
<dbReference type="GO" id="GO:0003746">
    <property type="term" value="F:translation elongation factor activity"/>
    <property type="evidence" value="ECO:0007669"/>
    <property type="project" value="UniProtKB-UniRule"/>
</dbReference>
<comment type="function">
    <text evidence="6 7">Associates with the EF-Tu.GDP complex and induces the exchange of GDP to GTP. It remains bound to the aminoacyl-tRNA.EF-Tu.GTP complex up to the GTP hydrolysis stage on the ribosome.</text>
</comment>
<organism evidence="9 10">
    <name type="scientific">Drosophila albomicans</name>
    <name type="common">Fruit fly</name>
    <dbReference type="NCBI Taxonomy" id="7291"/>
    <lineage>
        <taxon>Eukaryota</taxon>
        <taxon>Metazoa</taxon>
        <taxon>Ecdysozoa</taxon>
        <taxon>Arthropoda</taxon>
        <taxon>Hexapoda</taxon>
        <taxon>Insecta</taxon>
        <taxon>Pterygota</taxon>
        <taxon>Neoptera</taxon>
        <taxon>Endopterygota</taxon>
        <taxon>Diptera</taxon>
        <taxon>Brachycera</taxon>
        <taxon>Muscomorpha</taxon>
        <taxon>Ephydroidea</taxon>
        <taxon>Drosophilidae</taxon>
        <taxon>Drosophila</taxon>
    </lineage>
</organism>
<feature type="domain" description="Translation elongation factor EFTs/EF1B dimerisation" evidence="8">
    <location>
        <begin position="95"/>
        <end position="244"/>
    </location>
</feature>
<dbReference type="SUPFAM" id="SSF46934">
    <property type="entry name" value="UBA-like"/>
    <property type="match status" value="1"/>
</dbReference>
<keyword evidence="9" id="KW-1185">Reference proteome</keyword>
<dbReference type="InterPro" id="IPR036402">
    <property type="entry name" value="EF-Ts_dimer_sf"/>
</dbReference>
<dbReference type="InterPro" id="IPR001816">
    <property type="entry name" value="Transl_elong_EFTs/EF1B"/>
</dbReference>
<dbReference type="CTD" id="35060"/>
<gene>
    <name evidence="10" type="primary">LOC117565318</name>
</gene>
<dbReference type="InterPro" id="IPR014039">
    <property type="entry name" value="Transl_elong_EFTs/EF1B_dimer"/>
</dbReference>
<keyword evidence="5 6" id="KW-0496">Mitochondrion</keyword>
<accession>A0A6P8W9M7</accession>
<dbReference type="Gene3D" id="1.10.8.10">
    <property type="entry name" value="DNA helicase RuvA subunit, C-terminal domain"/>
    <property type="match status" value="1"/>
</dbReference>
<evidence type="ECO:0000313" key="10">
    <source>
        <dbReference type="RefSeq" id="XP_034100249.1"/>
    </source>
</evidence>
<dbReference type="Proteomes" id="UP000515160">
    <property type="component" value="Chromosome 2L"/>
</dbReference>
<dbReference type="GO" id="GO:0005739">
    <property type="term" value="C:mitochondrion"/>
    <property type="evidence" value="ECO:0007669"/>
    <property type="project" value="UniProtKB-SubCell"/>
</dbReference>
<keyword evidence="2 6" id="KW-0251">Elongation factor</keyword>
<evidence type="ECO:0000256" key="2">
    <source>
        <dbReference type="ARBA" id="ARBA00022768"/>
    </source>
</evidence>
<evidence type="ECO:0000259" key="8">
    <source>
        <dbReference type="Pfam" id="PF00889"/>
    </source>
</evidence>
<dbReference type="HAMAP" id="MF_00050">
    <property type="entry name" value="EF_Ts"/>
    <property type="match status" value="1"/>
</dbReference>
<name>A0A6P8W9M7_DROAB</name>
<comment type="subcellular location">
    <subcellularLocation>
        <location evidence="6">Mitochondrion</location>
    </subcellularLocation>
</comment>
<dbReference type="PANTHER" id="PTHR11741:SF0">
    <property type="entry name" value="ELONGATION FACTOR TS, MITOCHONDRIAL"/>
    <property type="match status" value="1"/>
</dbReference>
<comment type="similarity">
    <text evidence="1 6 7">Belongs to the EF-Ts family.</text>
</comment>
<dbReference type="Pfam" id="PF25025">
    <property type="entry name" value="EF-Ts_N"/>
    <property type="match status" value="1"/>
</dbReference>
<evidence type="ECO:0000313" key="9">
    <source>
        <dbReference type="Proteomes" id="UP000515160"/>
    </source>
</evidence>
<dbReference type="Gene3D" id="3.30.479.20">
    <property type="entry name" value="Elongation factor Ts, dimerisation domain"/>
    <property type="match status" value="2"/>
</dbReference>
<evidence type="ECO:0000256" key="5">
    <source>
        <dbReference type="ARBA" id="ARBA00023128"/>
    </source>
</evidence>
<evidence type="ECO:0000256" key="6">
    <source>
        <dbReference type="HAMAP-Rule" id="MF_03135"/>
    </source>
</evidence>
<dbReference type="GeneID" id="117565318"/>
<keyword evidence="4" id="KW-0809">Transit peptide</keyword>
<dbReference type="GO" id="GO:0070125">
    <property type="term" value="P:mitochondrial translational elongation"/>
    <property type="evidence" value="ECO:0007669"/>
    <property type="project" value="TreeGrafter"/>
</dbReference>
<sequence length="314" mass="35070">MLLQKFLGRTLHTTRRFYAAGAGLEKSALSALRKKTGYTFANCKKALELHNNDISQAEKWLHEQAQSMGWSKATKVADRVTTQGLVGVLINGNRGAMVELNCETDFVARNDTFKRFVDHVSRIVLHYTDQTEFDGDIWKLGFDADALKNLETPQGGNLADHLALLIGAIGENASIRRALCFKVNNDLMLTGYAHPAPTNITTTQNITQVGKYGAIVAFRARDFDDLEVQKGICQQIVGMKPIKIGEYGKDKPAENKDDETCLIYQEYLLDADKTVGEVLKERGVDIVDYHRFECGEPSKRDLKDLLQAQQLNSN</sequence>
<dbReference type="PANTHER" id="PTHR11741">
    <property type="entry name" value="ELONGATION FACTOR TS"/>
    <property type="match status" value="1"/>
</dbReference>
<dbReference type="FunFam" id="3.30.479.20:FF:000026">
    <property type="entry name" value="Elongation factor Ts, mitochondrial"/>
    <property type="match status" value="1"/>
</dbReference>
<evidence type="ECO:0000256" key="7">
    <source>
        <dbReference type="RuleBase" id="RU000642"/>
    </source>
</evidence>
<evidence type="ECO:0000256" key="4">
    <source>
        <dbReference type="ARBA" id="ARBA00022946"/>
    </source>
</evidence>
<dbReference type="FunFam" id="1.10.8.10:FF:000031">
    <property type="entry name" value="Elongation factor Ts, mitochondrial"/>
    <property type="match status" value="1"/>
</dbReference>